<dbReference type="PRINTS" id="PR00173">
    <property type="entry name" value="EDTRNSPORT"/>
</dbReference>
<dbReference type="Pfam" id="PF00375">
    <property type="entry name" value="SDF"/>
    <property type="match status" value="1"/>
</dbReference>
<evidence type="ECO:0000256" key="4">
    <source>
        <dbReference type="ARBA" id="ARBA00022989"/>
    </source>
</evidence>
<dbReference type="Proteomes" id="UP001304769">
    <property type="component" value="Unassembled WGS sequence"/>
</dbReference>
<dbReference type="InterPro" id="IPR001991">
    <property type="entry name" value="Na-dicarboxylate_symporter"/>
</dbReference>
<dbReference type="SUPFAM" id="SSF118215">
    <property type="entry name" value="Proton glutamate symport protein"/>
    <property type="match status" value="1"/>
</dbReference>
<evidence type="ECO:0000256" key="6">
    <source>
        <dbReference type="SAM" id="Phobius"/>
    </source>
</evidence>
<keyword evidence="3 6" id="KW-0812">Transmembrane</keyword>
<keyword evidence="5 6" id="KW-0472">Membrane</keyword>
<dbReference type="NCBIfam" id="NF002461">
    <property type="entry name" value="PRK01663.1"/>
    <property type="match status" value="1"/>
</dbReference>
<accession>A0ABU5T136</accession>
<feature type="transmembrane region" description="Helical" evidence="6">
    <location>
        <begin position="78"/>
        <end position="100"/>
    </location>
</feature>
<feature type="transmembrane region" description="Helical" evidence="6">
    <location>
        <begin position="137"/>
        <end position="165"/>
    </location>
</feature>
<feature type="transmembrane region" description="Helical" evidence="6">
    <location>
        <begin position="48"/>
        <end position="66"/>
    </location>
</feature>
<feature type="transmembrane region" description="Helical" evidence="6">
    <location>
        <begin position="220"/>
        <end position="241"/>
    </location>
</feature>
<keyword evidence="4 6" id="KW-1133">Transmembrane helix</keyword>
<dbReference type="PANTHER" id="PTHR42865">
    <property type="entry name" value="PROTON/GLUTAMATE-ASPARTATE SYMPORTER"/>
    <property type="match status" value="1"/>
</dbReference>
<gene>
    <name evidence="7" type="primary">dctA</name>
    <name evidence="7" type="ORF">SPF06_01435</name>
</gene>
<evidence type="ECO:0000256" key="3">
    <source>
        <dbReference type="ARBA" id="ARBA00022692"/>
    </source>
</evidence>
<feature type="transmembrane region" description="Helical" evidence="6">
    <location>
        <begin position="7"/>
        <end position="28"/>
    </location>
</feature>
<dbReference type="EMBL" id="JAYGGQ010000001">
    <property type="protein sequence ID" value="MEA5453373.1"/>
    <property type="molecule type" value="Genomic_DNA"/>
</dbReference>
<organism evidence="7 8">
    <name type="scientific">Sinomonas terricola</name>
    <dbReference type="NCBI Taxonomy" id="3110330"/>
    <lineage>
        <taxon>Bacteria</taxon>
        <taxon>Bacillati</taxon>
        <taxon>Actinomycetota</taxon>
        <taxon>Actinomycetes</taxon>
        <taxon>Micrococcales</taxon>
        <taxon>Micrococcaceae</taxon>
        <taxon>Sinomonas</taxon>
    </lineage>
</organism>
<evidence type="ECO:0000313" key="7">
    <source>
        <dbReference type="EMBL" id="MEA5453373.1"/>
    </source>
</evidence>
<evidence type="ECO:0000256" key="2">
    <source>
        <dbReference type="ARBA" id="ARBA00022448"/>
    </source>
</evidence>
<sequence length="436" mass="45896">MKIKSILGHLYVQVLIGVALGVLVGALWPDLGSSLQPLGDGFVKLVKFLIAPIVFCTIVSGITSLTDTKKVGPTLLRSLGLFYTLTALALALGLGAVLLFQPGAGMHIDPAHLNASVASKYTSQLPSSNPADFLLNIIPATFVGAFANGEVLPVLLIALLCGFAFSRLGAPGKLALDVVNSFNRLLFVVFGYIMKVAPIGAFGAMAFTVGKYGAHSIGNLGMLILAFYAACIVFVVVGLGILAKITGFSLWRLLRYFKDEFLIVLATSSSEPVLPRLLSKLERIGCERGVVGLVVPTGYSFNLTGTAVYLTLASMFIAQACDIHLSWDQILLMLGMMLLTSKGAAGVTGSGFVALVATLTVMPTLPVAGVALIVGIDRFMSEARALTSTVCNIVSCVAVAKWQRALDMEKLRSELKAGFTSADGDKVQLAEPALAH</sequence>
<evidence type="ECO:0000313" key="8">
    <source>
        <dbReference type="Proteomes" id="UP001304769"/>
    </source>
</evidence>
<dbReference type="PANTHER" id="PTHR42865:SF1">
    <property type="entry name" value="AEROBIC C4-DICARBOXYLATE TRANSPORT PROTEIN"/>
    <property type="match status" value="1"/>
</dbReference>
<evidence type="ECO:0000256" key="1">
    <source>
        <dbReference type="ARBA" id="ARBA00004141"/>
    </source>
</evidence>
<comment type="caution">
    <text evidence="7">The sequence shown here is derived from an EMBL/GenBank/DDBJ whole genome shotgun (WGS) entry which is preliminary data.</text>
</comment>
<protein>
    <submittedName>
        <fullName evidence="7">C4-dicarboxylate transporter DctA</fullName>
    </submittedName>
</protein>
<feature type="transmembrane region" description="Helical" evidence="6">
    <location>
        <begin position="185"/>
        <end position="208"/>
    </location>
</feature>
<dbReference type="InterPro" id="IPR036458">
    <property type="entry name" value="Na:dicarbo_symporter_sf"/>
</dbReference>
<feature type="transmembrane region" description="Helical" evidence="6">
    <location>
        <begin position="299"/>
        <end position="318"/>
    </location>
</feature>
<comment type="subcellular location">
    <subcellularLocation>
        <location evidence="1">Membrane</location>
        <topology evidence="1">Multi-pass membrane protein</topology>
    </subcellularLocation>
</comment>
<dbReference type="Gene3D" id="1.10.3860.10">
    <property type="entry name" value="Sodium:dicarboxylate symporter"/>
    <property type="match status" value="1"/>
</dbReference>
<feature type="transmembrane region" description="Helical" evidence="6">
    <location>
        <begin position="353"/>
        <end position="376"/>
    </location>
</feature>
<keyword evidence="2" id="KW-0813">Transport</keyword>
<dbReference type="RefSeq" id="WP_323277138.1">
    <property type="nucleotide sequence ID" value="NZ_JAYGGQ010000001.1"/>
</dbReference>
<proteinExistence type="predicted"/>
<name>A0ABU5T136_9MICC</name>
<reference evidence="7 8" key="1">
    <citation type="submission" date="2023-12" db="EMBL/GenBank/DDBJ databases">
        <title>Sinomonas terricola sp. nov, isolated from litchi orchard soil in Guangdong, PR China.</title>
        <authorList>
            <person name="Jiaxin W."/>
            <person name="Yang Z."/>
            <person name="Honghui Z."/>
        </authorList>
    </citation>
    <scope>NUCLEOTIDE SEQUENCE [LARGE SCALE GENOMIC DNA]</scope>
    <source>
        <strain evidence="7 8">JGH33</strain>
    </source>
</reference>
<keyword evidence="8" id="KW-1185">Reference proteome</keyword>
<evidence type="ECO:0000256" key="5">
    <source>
        <dbReference type="ARBA" id="ARBA00023136"/>
    </source>
</evidence>